<proteinExistence type="predicted"/>
<dbReference type="PANTHER" id="PTHR22602">
    <property type="entry name" value="TRANSFERASE CAF17, MITOCHONDRIAL-RELATED"/>
    <property type="match status" value="1"/>
</dbReference>
<keyword evidence="3" id="KW-1185">Reference proteome</keyword>
<dbReference type="GO" id="GO:0016226">
    <property type="term" value="P:iron-sulfur cluster assembly"/>
    <property type="evidence" value="ECO:0007669"/>
    <property type="project" value="TreeGrafter"/>
</dbReference>
<dbReference type="SUPFAM" id="SSF103025">
    <property type="entry name" value="Folate-binding domain"/>
    <property type="match status" value="1"/>
</dbReference>
<accession>A0A0G3HCL1</accession>
<reference evidence="3" key="2">
    <citation type="submission" date="2015-05" db="EMBL/GenBank/DDBJ databases">
        <title>Complete genome sequence of Corynebacterium testudinoris DSM 44614, recovered from necrotic lesions in the mouth of a tortoise.</title>
        <authorList>
            <person name="Ruckert C."/>
            <person name="Albersmeier A."/>
            <person name="Winkler A."/>
            <person name="Tauch A."/>
        </authorList>
    </citation>
    <scope>NUCLEOTIDE SEQUENCE [LARGE SCALE GENOMIC DNA]</scope>
    <source>
        <strain evidence="3">DSM 44614</strain>
    </source>
</reference>
<protein>
    <submittedName>
        <fullName evidence="2">Folate-binding protein</fullName>
    </submittedName>
</protein>
<dbReference type="Gene3D" id="3.30.1360.120">
    <property type="entry name" value="Probable tRNA modification gtpase trme, domain 1"/>
    <property type="match status" value="1"/>
</dbReference>
<dbReference type="InterPro" id="IPR017703">
    <property type="entry name" value="YgfZ/GCV_T_CS"/>
</dbReference>
<dbReference type="Proteomes" id="UP000035540">
    <property type="component" value="Chromosome"/>
</dbReference>
<dbReference type="AlphaFoldDB" id="A0A0G3HCL1"/>
<evidence type="ECO:0000256" key="1">
    <source>
        <dbReference type="ARBA" id="ARBA00022946"/>
    </source>
</evidence>
<evidence type="ECO:0000313" key="3">
    <source>
        <dbReference type="Proteomes" id="UP000035540"/>
    </source>
</evidence>
<dbReference type="KEGG" id="cted:CTEST_11200"/>
<dbReference type="PATRIC" id="fig|136857.5.peg.2212"/>
<organism evidence="2 3">
    <name type="scientific">Corynebacterium testudinoris</name>
    <dbReference type="NCBI Taxonomy" id="136857"/>
    <lineage>
        <taxon>Bacteria</taxon>
        <taxon>Bacillati</taxon>
        <taxon>Actinomycetota</taxon>
        <taxon>Actinomycetes</taxon>
        <taxon>Mycobacteriales</taxon>
        <taxon>Corynebacteriaceae</taxon>
        <taxon>Corynebacterium</taxon>
    </lineage>
</organism>
<keyword evidence="1" id="KW-0809">Transit peptide</keyword>
<name>A0A0G3HCL1_9CORY</name>
<dbReference type="PANTHER" id="PTHR22602:SF0">
    <property type="entry name" value="TRANSFERASE CAF17, MITOCHONDRIAL-RELATED"/>
    <property type="match status" value="1"/>
</dbReference>
<dbReference type="NCBIfam" id="TIGR03317">
    <property type="entry name" value="ygfZ_signature"/>
    <property type="match status" value="1"/>
</dbReference>
<dbReference type="RefSeq" id="WP_047253773.1">
    <property type="nucleotide sequence ID" value="NZ_CP011545.1"/>
</dbReference>
<reference evidence="2 3" key="1">
    <citation type="journal article" date="2015" name="Genome Announc.">
        <title>Complete Genome Sequence of the Type Strain Corynebacterium testudinoris DSM 44614, Recovered from Necrotic Lesions in the Mouth of a Tortoise.</title>
        <authorList>
            <person name="Ruckert C."/>
            <person name="Kriete M."/>
            <person name="Jaenicke S."/>
            <person name="Winkler A."/>
            <person name="Tauch A."/>
        </authorList>
    </citation>
    <scope>NUCLEOTIDE SEQUENCE [LARGE SCALE GENOMIC DNA]</scope>
    <source>
        <strain evidence="2 3">DSM 44614</strain>
    </source>
</reference>
<dbReference type="Gene3D" id="2.40.30.160">
    <property type="match status" value="1"/>
</dbReference>
<evidence type="ECO:0000313" key="2">
    <source>
        <dbReference type="EMBL" id="AKK09648.1"/>
    </source>
</evidence>
<gene>
    <name evidence="2" type="ORF">CTEST_11200</name>
</gene>
<sequence>MTADSATYRSPLLDYPGAAPAQGPDAAVDSEGVAWHYGDPLGEQRGAVVIDRSHRAVIRVSGPDAATFLNNLLSQKLDDAPAGFAAAALDLDIQGHVLHHADVLRVGEDFYLDLPAAQAATLLPFLQKMIFWSEVTVEAVDIAVLTVVSPLIDVPLPPTVLASREVEWGEVGRRDLLVERATLVSAVEELRATGYRLAGLMAFTAARVRALEPELAVDLDHKSIPHEVPSWIGRGSSPGAVHLEKGCYRGQETVARVENLGRSPRVLVMLQLDGSAPTLPAPGADISGASGSRTIGRVGTVVHDHEFGPIALALVKRSALGGELRIGDVSALVDPTSLPTEDTEQAGRAAINRLRGN</sequence>
<dbReference type="EMBL" id="CP011545">
    <property type="protein sequence ID" value="AKK09648.1"/>
    <property type="molecule type" value="Genomic_DNA"/>
</dbReference>
<dbReference type="InterPro" id="IPR027266">
    <property type="entry name" value="TrmE/GcvT-like"/>
</dbReference>
<dbReference type="InterPro" id="IPR045179">
    <property type="entry name" value="YgfZ/GcvT"/>
</dbReference>
<dbReference type="STRING" id="136857.CTEST_11200"/>